<accession>A0A175W7D5</accession>
<gene>
    <name evidence="2" type="ORF">MMYC01_202524</name>
</gene>
<proteinExistence type="predicted"/>
<dbReference type="InterPro" id="IPR021848">
    <property type="entry name" value="HODM_asu-like"/>
</dbReference>
<sequence length="371" mass="41362">MSLLIASVVLIIMMTMVARWHLGSRHRQQPLTRSLRGDSKAAAASTGARSAAEERRRSDYGITAEADGPRPKITIEPLADFDWSNTPPVKLRPFKPTYYITMALQNSTPSDLILIDSDYLSRVTYRRTIMASHASTVLGALPVGHAAVRELYTYLLGTYLPTRFPRMFELIPTASSSSSATTTAFRNGPTNLSFPLQPPPDDPLEMLKIVGETVEDDMFLLLRDGEQEGEKKERAHRAVAFVCCHPSGFDPSEKLGRVLRAIHAPVPGYDRIGAGMERFFARLEAGRPVRRVNTHSRLFAPSGNHVHEGEEVEEDKRDERIDVEAARFRVEMQTLTRLPETGAILFSFKTFLYPLGEIKAEGLGPPARRCD</sequence>
<keyword evidence="3" id="KW-1185">Reference proteome</keyword>
<organism evidence="2 3">
    <name type="scientific">Madurella mycetomatis</name>
    <dbReference type="NCBI Taxonomy" id="100816"/>
    <lineage>
        <taxon>Eukaryota</taxon>
        <taxon>Fungi</taxon>
        <taxon>Dikarya</taxon>
        <taxon>Ascomycota</taxon>
        <taxon>Pezizomycotina</taxon>
        <taxon>Sordariomycetes</taxon>
        <taxon>Sordariomycetidae</taxon>
        <taxon>Sordariales</taxon>
        <taxon>Sordariales incertae sedis</taxon>
        <taxon>Madurella</taxon>
    </lineage>
</organism>
<evidence type="ECO:0000313" key="3">
    <source>
        <dbReference type="Proteomes" id="UP000078237"/>
    </source>
</evidence>
<dbReference type="AlphaFoldDB" id="A0A175W7D5"/>
<dbReference type="OrthoDB" id="5043642at2759"/>
<evidence type="ECO:0000313" key="2">
    <source>
        <dbReference type="EMBL" id="KXX79698.1"/>
    </source>
</evidence>
<feature type="compositionally biased region" description="Low complexity" evidence="1">
    <location>
        <begin position="40"/>
        <end position="50"/>
    </location>
</feature>
<dbReference type="Proteomes" id="UP000078237">
    <property type="component" value="Unassembled WGS sequence"/>
</dbReference>
<dbReference type="Pfam" id="PF11927">
    <property type="entry name" value="HODM_asu-like"/>
    <property type="match status" value="1"/>
</dbReference>
<feature type="region of interest" description="Disordered" evidence="1">
    <location>
        <begin position="28"/>
        <end position="68"/>
    </location>
</feature>
<name>A0A175W7D5_9PEZI</name>
<dbReference type="VEuPathDB" id="FungiDB:MMYC01_202524"/>
<evidence type="ECO:0000256" key="1">
    <source>
        <dbReference type="SAM" id="MobiDB-lite"/>
    </source>
</evidence>
<dbReference type="STRING" id="100816.A0A175W7D5"/>
<reference evidence="2 3" key="1">
    <citation type="journal article" date="2016" name="Genome Announc.">
        <title>Genome Sequence of Madurella mycetomatis mm55, Isolated from a Human Mycetoma Case in Sudan.</title>
        <authorList>
            <person name="Smit S."/>
            <person name="Derks M.F."/>
            <person name="Bervoets S."/>
            <person name="Fahal A."/>
            <person name="van Leeuwen W."/>
            <person name="van Belkum A."/>
            <person name="van de Sande W.W."/>
        </authorList>
    </citation>
    <scope>NUCLEOTIDE SEQUENCE [LARGE SCALE GENOMIC DNA]</scope>
    <source>
        <strain evidence="3">mm55</strain>
    </source>
</reference>
<comment type="caution">
    <text evidence="2">The sequence shown here is derived from an EMBL/GenBank/DDBJ whole genome shotgun (WGS) entry which is preliminary data.</text>
</comment>
<protein>
    <submittedName>
        <fullName evidence="2">Uncharacterized protein</fullName>
    </submittedName>
</protein>
<dbReference type="EMBL" id="LCTW02000080">
    <property type="protein sequence ID" value="KXX79698.1"/>
    <property type="molecule type" value="Genomic_DNA"/>
</dbReference>